<evidence type="ECO:0000256" key="4">
    <source>
        <dbReference type="ARBA" id="ARBA00023136"/>
    </source>
</evidence>
<dbReference type="InterPro" id="IPR004872">
    <property type="entry name" value="Lipoprotein_NlpA"/>
</dbReference>
<comment type="similarity">
    <text evidence="2">Belongs to the NlpA lipoprotein family.</text>
</comment>
<organism evidence="7 8">
    <name type="scientific">Microbacterium murale</name>
    <dbReference type="NCBI Taxonomy" id="1081040"/>
    <lineage>
        <taxon>Bacteria</taxon>
        <taxon>Bacillati</taxon>
        <taxon>Actinomycetota</taxon>
        <taxon>Actinomycetes</taxon>
        <taxon>Micrococcales</taxon>
        <taxon>Microbacteriaceae</taxon>
        <taxon>Microbacterium</taxon>
    </lineage>
</organism>
<dbReference type="PANTHER" id="PTHR30429:SF1">
    <property type="entry name" value="D-METHIONINE-BINDING LIPOPROTEIN METQ-RELATED"/>
    <property type="match status" value="1"/>
</dbReference>
<evidence type="ECO:0000256" key="3">
    <source>
        <dbReference type="ARBA" id="ARBA00022729"/>
    </source>
</evidence>
<evidence type="ECO:0000256" key="2">
    <source>
        <dbReference type="ARBA" id="ARBA00008973"/>
    </source>
</evidence>
<gene>
    <name evidence="7" type="ORF">GCM10007269_18670</name>
</gene>
<keyword evidence="4" id="KW-0472">Membrane</keyword>
<evidence type="ECO:0000313" key="7">
    <source>
        <dbReference type="EMBL" id="GGD75848.1"/>
    </source>
</evidence>
<evidence type="ECO:0000256" key="1">
    <source>
        <dbReference type="ARBA" id="ARBA00004635"/>
    </source>
</evidence>
<sequence>MRYAPLPSESVMRQVRDSLILVNNSRAKNKILSALGVLAAGALTLSMAACAGGTDTAGGDAAADETKIVLGADDGTEAHWTILKDKLADEGIELEVRTITDGVQLNQGVQDGELDVNLFQHLIFLSDFNVNSGGTLVPVGATAVYPLALYSEEYTDVADLPDGATVALPNNPTNLARALLNLQRAGLLELEDGGNAFSTEADITSSKVELLPVDTNQTVTALKDGSAQAAIVNNTQAQKGGLGDDLIIFKEDLDNPELAPYINAFVVKDENKDDPRWEKLIEAYHSPEVEEAVTELNQGNLQFKADWTAADLQKELTGLEDKLKAAK</sequence>
<keyword evidence="6" id="KW-0449">Lipoprotein</keyword>
<name>A0ABQ1RQ82_9MICO</name>
<evidence type="ECO:0000256" key="5">
    <source>
        <dbReference type="ARBA" id="ARBA00023139"/>
    </source>
</evidence>
<accession>A0ABQ1RQ82</accession>
<dbReference type="EMBL" id="BMCM01000002">
    <property type="protein sequence ID" value="GGD75848.1"/>
    <property type="molecule type" value="Genomic_DNA"/>
</dbReference>
<dbReference type="Gene3D" id="3.40.190.10">
    <property type="entry name" value="Periplasmic binding protein-like II"/>
    <property type="match status" value="2"/>
</dbReference>
<keyword evidence="3" id="KW-0732">Signal</keyword>
<evidence type="ECO:0000256" key="6">
    <source>
        <dbReference type="ARBA" id="ARBA00023288"/>
    </source>
</evidence>
<proteinExistence type="inferred from homology"/>
<keyword evidence="5" id="KW-0564">Palmitate</keyword>
<comment type="subcellular location">
    <subcellularLocation>
        <location evidence="1">Membrane</location>
        <topology evidence="1">Lipid-anchor</topology>
    </subcellularLocation>
</comment>
<dbReference type="PANTHER" id="PTHR30429">
    <property type="entry name" value="D-METHIONINE-BINDING LIPOPROTEIN METQ"/>
    <property type="match status" value="1"/>
</dbReference>
<dbReference type="Proteomes" id="UP000629365">
    <property type="component" value="Unassembled WGS sequence"/>
</dbReference>
<protein>
    <submittedName>
        <fullName evidence="7">Methionine ABC transporter substrate-binding protein</fullName>
    </submittedName>
</protein>
<evidence type="ECO:0000313" key="8">
    <source>
        <dbReference type="Proteomes" id="UP000629365"/>
    </source>
</evidence>
<comment type="caution">
    <text evidence="7">The sequence shown here is derived from an EMBL/GenBank/DDBJ whole genome shotgun (WGS) entry which is preliminary data.</text>
</comment>
<reference evidence="8" key="1">
    <citation type="journal article" date="2019" name="Int. J. Syst. Evol. Microbiol.">
        <title>The Global Catalogue of Microorganisms (GCM) 10K type strain sequencing project: providing services to taxonomists for standard genome sequencing and annotation.</title>
        <authorList>
            <consortium name="The Broad Institute Genomics Platform"/>
            <consortium name="The Broad Institute Genome Sequencing Center for Infectious Disease"/>
            <person name="Wu L."/>
            <person name="Ma J."/>
        </authorList>
    </citation>
    <scope>NUCLEOTIDE SEQUENCE [LARGE SCALE GENOMIC DNA]</scope>
    <source>
        <strain evidence="8">CCM 7640</strain>
    </source>
</reference>
<keyword evidence="8" id="KW-1185">Reference proteome</keyword>
<dbReference type="Pfam" id="PF03180">
    <property type="entry name" value="Lipoprotein_9"/>
    <property type="match status" value="1"/>
</dbReference>
<dbReference type="SUPFAM" id="SSF53850">
    <property type="entry name" value="Periplasmic binding protein-like II"/>
    <property type="match status" value="1"/>
</dbReference>